<evidence type="ECO:0000313" key="2">
    <source>
        <dbReference type="EMBL" id="GGI03548.1"/>
    </source>
</evidence>
<sequence length="481" mass="50778">MKEQQRLVEESGRHAAWVFAREASAGLARATQEWLADGNRTAAAELARQHANKASHFAAGHAFEFVETLKFNAASARAGETLRAVTTASMGQSTAAADIIISRDGDLVREVQAKFYENAREALNAFEAEKYDGMQRLASADKVEDLRDLLSRRLGMNPDGIRVSGYRDVERNLTGELHHDGVSSGGTSRAEAQRAAGDPSGWLREQQVGSMVNETLAAAAVGAAAGGVFTAAAQSLRLGLAAQHGEIGIAESIVEIATTSATAAVRSGTTSGLAQVIQIGARNSQMFSPLAETTAPVAIASAVISTGQAAYDYALGRTSRDELIDRCGEVALRNTGAWAFGIIGQAVVPVPVVGALVGSTAGYLTSAIVLEGFKLARLAAADADAAEARLVSIEDEIMTAIMRLEECRLTVEATIATEVDVFETTLLPTMDRLESALTDGHASDALDAMVNLNLELGAKLDWSTLPEFDEFMADHTSSLRL</sequence>
<evidence type="ECO:0000313" key="3">
    <source>
        <dbReference type="Proteomes" id="UP000650511"/>
    </source>
</evidence>
<proteinExistence type="predicted"/>
<dbReference type="EMBL" id="BMHA01000002">
    <property type="protein sequence ID" value="GGI03548.1"/>
    <property type="molecule type" value="Genomic_DNA"/>
</dbReference>
<accession>A0A8J3A5V8</accession>
<evidence type="ECO:0000256" key="1">
    <source>
        <dbReference type="SAM" id="MobiDB-lite"/>
    </source>
</evidence>
<gene>
    <name evidence="2" type="ORF">GCM10011354_04580</name>
</gene>
<reference evidence="2" key="1">
    <citation type="journal article" date="2014" name="Int. J. Syst. Evol. Microbiol.">
        <title>Complete genome sequence of Corynebacterium casei LMG S-19264T (=DSM 44701T), isolated from a smear-ripened cheese.</title>
        <authorList>
            <consortium name="US DOE Joint Genome Institute (JGI-PGF)"/>
            <person name="Walter F."/>
            <person name="Albersmeier A."/>
            <person name="Kalinowski J."/>
            <person name="Ruckert C."/>
        </authorList>
    </citation>
    <scope>NUCLEOTIDE SEQUENCE</scope>
    <source>
        <strain evidence="2">CGMCC 1.14988</strain>
    </source>
</reference>
<dbReference type="AlphaFoldDB" id="A0A8J3A5V8"/>
<comment type="caution">
    <text evidence="2">The sequence shown here is derived from an EMBL/GenBank/DDBJ whole genome shotgun (WGS) entry which is preliminary data.</text>
</comment>
<keyword evidence="3" id="KW-1185">Reference proteome</keyword>
<dbReference type="Proteomes" id="UP000650511">
    <property type="component" value="Unassembled WGS sequence"/>
</dbReference>
<name>A0A8J3A5V8_9ACTN</name>
<organism evidence="2 3">
    <name type="scientific">Egicoccus halophilus</name>
    <dbReference type="NCBI Taxonomy" id="1670830"/>
    <lineage>
        <taxon>Bacteria</taxon>
        <taxon>Bacillati</taxon>
        <taxon>Actinomycetota</taxon>
        <taxon>Nitriliruptoria</taxon>
        <taxon>Egicoccales</taxon>
        <taxon>Egicoccaceae</taxon>
        <taxon>Egicoccus</taxon>
    </lineage>
</organism>
<feature type="region of interest" description="Disordered" evidence="1">
    <location>
        <begin position="175"/>
        <end position="194"/>
    </location>
</feature>
<dbReference type="OrthoDB" id="5182771at2"/>
<protein>
    <submittedName>
        <fullName evidence="2">Uncharacterized protein</fullName>
    </submittedName>
</protein>
<reference evidence="2" key="2">
    <citation type="submission" date="2020-09" db="EMBL/GenBank/DDBJ databases">
        <authorList>
            <person name="Sun Q."/>
            <person name="Zhou Y."/>
        </authorList>
    </citation>
    <scope>NUCLEOTIDE SEQUENCE</scope>
    <source>
        <strain evidence="2">CGMCC 1.14988</strain>
    </source>
</reference>
<dbReference type="RefSeq" id="WP_130651014.1">
    <property type="nucleotide sequence ID" value="NZ_BMHA01000002.1"/>
</dbReference>